<protein>
    <recommendedName>
        <fullName evidence="3">ParA family protein</fullName>
    </recommendedName>
</protein>
<dbReference type="InterPro" id="IPR027417">
    <property type="entry name" value="P-loop_NTPase"/>
</dbReference>
<sequence length="187" mass="21066">MEIAVVSKKGGVGKTPFAFSIAKDLGYFLQSNDNSCIEQIYPGKAKILNKVQNIDNCVYDFGGFVESGVLDVIKKCSAVVIPCTPTYNAILRTVETISEIEPINKNIIIIATNFKDDRELEFLQSNLNDRYKKLSIFYFKNSKIVNNAINTGLSFTELYNENSLSQKSYHGFFTEYSKLLQRITDGK</sequence>
<keyword evidence="1" id="KW-0614">Plasmid</keyword>
<gene>
    <name evidence="1" type="ORF">GZ989_011520</name>
</gene>
<dbReference type="AlphaFoldDB" id="A0A974MUH0"/>
<evidence type="ECO:0000313" key="1">
    <source>
        <dbReference type="EMBL" id="QMS59944.1"/>
    </source>
</evidence>
<dbReference type="Gene3D" id="3.40.50.300">
    <property type="entry name" value="P-loop containing nucleotide triphosphate hydrolases"/>
    <property type="match status" value="1"/>
</dbReference>
<proteinExistence type="predicted"/>
<evidence type="ECO:0008006" key="3">
    <source>
        <dbReference type="Google" id="ProtNLM"/>
    </source>
</evidence>
<accession>A0A974MUH0</accession>
<dbReference type="EMBL" id="CP059435">
    <property type="protein sequence ID" value="QMS59944.1"/>
    <property type="molecule type" value="Genomic_DNA"/>
</dbReference>
<dbReference type="SUPFAM" id="SSF52540">
    <property type="entry name" value="P-loop containing nucleoside triphosphate hydrolases"/>
    <property type="match status" value="1"/>
</dbReference>
<dbReference type="Proteomes" id="UP000514628">
    <property type="component" value="Plasmid pCFViADRI1362_P3"/>
</dbReference>
<name>A0A974MUH0_CAMFE</name>
<organism evidence="1 2">
    <name type="scientific">Campylobacter fetus</name>
    <dbReference type="NCBI Taxonomy" id="196"/>
    <lineage>
        <taxon>Bacteria</taxon>
        <taxon>Pseudomonadati</taxon>
        <taxon>Campylobacterota</taxon>
        <taxon>Epsilonproteobacteria</taxon>
        <taxon>Campylobacterales</taxon>
        <taxon>Campylobacteraceae</taxon>
        <taxon>Campylobacter</taxon>
    </lineage>
</organism>
<geneLocation type="plasmid" evidence="2">
    <name>pcfviadri1362_p3</name>
</geneLocation>
<evidence type="ECO:0000313" key="2">
    <source>
        <dbReference type="Proteomes" id="UP000514628"/>
    </source>
</evidence>
<reference evidence="2" key="1">
    <citation type="submission" date="2020-07" db="EMBL/GenBank/DDBJ databases">
        <title>A comparison of fourteen fully characterised mammalian-associated Campylobacter fetus isolates suggests a mechanism by which bovine-adapted biotypes have evolved high genomic plasticity.</title>
        <authorList>
            <person name="Nadin-Davis S.A."/>
            <person name="Chmara J.T."/>
            <person name="Carillo C."/>
            <person name="Amoako K."/>
            <person name="Goji N."/>
            <person name="Duceppe M.-O."/>
            <person name="Devenish J."/>
        </authorList>
    </citation>
    <scope>NUCLEOTIDE SEQUENCE [LARGE SCALE GENOMIC DNA]</scope>
    <source>
        <strain evidence="2">CFViADRI1362</strain>
        <plasmid evidence="2">pcfviadri1362_p3</plasmid>
    </source>
</reference>
<dbReference type="RefSeq" id="WP_065842626.1">
    <property type="nucleotide sequence ID" value="NZ_CP059435.1"/>
</dbReference>